<proteinExistence type="predicted"/>
<evidence type="ECO:0000313" key="3">
    <source>
        <dbReference type="Proteomes" id="UP000281813"/>
    </source>
</evidence>
<evidence type="ECO:0000256" key="1">
    <source>
        <dbReference type="SAM" id="Phobius"/>
    </source>
</evidence>
<name>A0A494YRX8_9BACI</name>
<keyword evidence="1" id="KW-0812">Transmembrane</keyword>
<evidence type="ECO:0000313" key="2">
    <source>
        <dbReference type="EMBL" id="RKQ12423.1"/>
    </source>
</evidence>
<dbReference type="AlphaFoldDB" id="A0A494YRX8"/>
<organism evidence="2 3">
    <name type="scientific">Oceanobacillus bengalensis</name>
    <dbReference type="NCBI Taxonomy" id="1435466"/>
    <lineage>
        <taxon>Bacteria</taxon>
        <taxon>Bacillati</taxon>
        <taxon>Bacillota</taxon>
        <taxon>Bacilli</taxon>
        <taxon>Bacillales</taxon>
        <taxon>Bacillaceae</taxon>
        <taxon>Oceanobacillus</taxon>
    </lineage>
</organism>
<sequence>MYPISLFIIGIIGFLISILFTIYIFKKNNVKGKATLPSLFMLISTLCYLLFYAFGIFELSYTISISILIFAFLFTLVSFVSNLLLLKNK</sequence>
<keyword evidence="1" id="KW-0472">Membrane</keyword>
<gene>
    <name evidence="2" type="ORF">D8M05_18285</name>
</gene>
<dbReference type="EMBL" id="RBZO01000043">
    <property type="protein sequence ID" value="RKQ12423.1"/>
    <property type="molecule type" value="Genomic_DNA"/>
</dbReference>
<feature type="transmembrane region" description="Helical" evidence="1">
    <location>
        <begin position="63"/>
        <end position="86"/>
    </location>
</feature>
<protein>
    <submittedName>
        <fullName evidence="2">Uncharacterized protein</fullName>
    </submittedName>
</protein>
<feature type="transmembrane region" description="Helical" evidence="1">
    <location>
        <begin position="37"/>
        <end position="57"/>
    </location>
</feature>
<reference evidence="2 3" key="1">
    <citation type="journal article" date="2015" name="Antonie Van Leeuwenhoek">
        <title>Oceanobacillus bengalensis sp. nov., a bacterium isolated from seawater of the Bay of Bengal.</title>
        <authorList>
            <person name="Yongchang O."/>
            <person name="Xiang W."/>
            <person name="Wang G."/>
        </authorList>
    </citation>
    <scope>NUCLEOTIDE SEQUENCE [LARGE SCALE GENOMIC DNA]</scope>
    <source>
        <strain evidence="2 3">MCCC 1K00260</strain>
    </source>
</reference>
<feature type="transmembrane region" description="Helical" evidence="1">
    <location>
        <begin position="6"/>
        <end position="25"/>
    </location>
</feature>
<accession>A0A494YRX8</accession>
<keyword evidence="3" id="KW-1185">Reference proteome</keyword>
<keyword evidence="1" id="KW-1133">Transmembrane helix</keyword>
<comment type="caution">
    <text evidence="2">The sequence shown here is derived from an EMBL/GenBank/DDBJ whole genome shotgun (WGS) entry which is preliminary data.</text>
</comment>
<dbReference type="Proteomes" id="UP000281813">
    <property type="component" value="Unassembled WGS sequence"/>
</dbReference>